<gene>
    <name evidence="1" type="ORF">V8V93_16505</name>
</gene>
<keyword evidence="2" id="KW-1185">Reference proteome</keyword>
<evidence type="ECO:0000313" key="2">
    <source>
        <dbReference type="Proteomes" id="UP001385389"/>
    </source>
</evidence>
<dbReference type="InterPro" id="IPR011330">
    <property type="entry name" value="Glyco_hydro/deAcase_b/a-brl"/>
</dbReference>
<dbReference type="Gene3D" id="3.20.20.370">
    <property type="entry name" value="Glycoside hydrolase/deacetylase"/>
    <property type="match status" value="1"/>
</dbReference>
<organism evidence="1 2">
    <name type="scientific">Pseudodesulfovibrio methanolicus</name>
    <dbReference type="NCBI Taxonomy" id="3126690"/>
    <lineage>
        <taxon>Bacteria</taxon>
        <taxon>Pseudomonadati</taxon>
        <taxon>Thermodesulfobacteriota</taxon>
        <taxon>Desulfovibrionia</taxon>
        <taxon>Desulfovibrionales</taxon>
        <taxon>Desulfovibrionaceae</taxon>
    </lineage>
</organism>
<sequence length="303" mass="33427">MGEILKLAITIDVEEEGLFGGAYPRSGATVSNVALLEKLEWLTRDFDLPLTLLVDHAVASSGACATVLRHWKDDLGAEIGVHLHPWNTPPFGDGDPLDSTAMPPELLSAKLGNVLEAVEACVGGRPRSFRMGRWDFSESVRRAVLASGLLVDASVAPLKHTPAGTTWFNAPAEPFWLDEEHSVLEVPLTVLPIVPAFGRLAVNMGKSVTRRFSSFGALGIQPVWFPAWSMRQAVRLHAHRHGEVLNLFFHSSELLPGASPHFPTEQSVRNFLEKLRTFVVWLKRYVVVKGRTLSGLRQDMESR</sequence>
<evidence type="ECO:0000313" key="1">
    <source>
        <dbReference type="EMBL" id="WWX22032.1"/>
    </source>
</evidence>
<name>A0ABZ2ITK2_9BACT</name>
<proteinExistence type="predicted"/>
<dbReference type="Proteomes" id="UP001385389">
    <property type="component" value="Chromosome"/>
</dbReference>
<dbReference type="RefSeq" id="WP_338667711.1">
    <property type="nucleotide sequence ID" value="NZ_CP146609.1"/>
</dbReference>
<evidence type="ECO:0008006" key="3">
    <source>
        <dbReference type="Google" id="ProtNLM"/>
    </source>
</evidence>
<accession>A0ABZ2ITK2</accession>
<dbReference type="EMBL" id="CP146609">
    <property type="protein sequence ID" value="WWX22032.1"/>
    <property type="molecule type" value="Genomic_DNA"/>
</dbReference>
<reference evidence="1 2" key="1">
    <citation type="submission" date="2024-03" db="EMBL/GenBank/DDBJ databases">
        <title>Phenotype and Genome Characterization of a Sulfate-Reducing Bacterium Pseudodesulfovibrio sp. strain 5S69, isolated from Petroleum Reservoir in Tatarstan (Russia).</title>
        <authorList>
            <person name="Bidzhieva S.K."/>
            <person name="Kadnikov V."/>
            <person name="Tourova T.P."/>
            <person name="Samigullina S.R."/>
            <person name="Sokolova D.S."/>
            <person name="Poltaraus A.B."/>
            <person name="Avtukh A.N."/>
            <person name="Tereshina V.M."/>
            <person name="Mardanov A.V."/>
            <person name="Nazina T.N."/>
        </authorList>
    </citation>
    <scope>NUCLEOTIDE SEQUENCE [LARGE SCALE GENOMIC DNA]</scope>
    <source>
        <strain evidence="1 2">5S69</strain>
    </source>
</reference>
<dbReference type="SUPFAM" id="SSF88713">
    <property type="entry name" value="Glycoside hydrolase/deacetylase"/>
    <property type="match status" value="1"/>
</dbReference>
<protein>
    <recommendedName>
        <fullName evidence="3">WalW protein</fullName>
    </recommendedName>
</protein>